<gene>
    <name evidence="3" type="ORF">EUA04_08355</name>
</gene>
<name>A0A4R5X8C3_9MYCO</name>
<protein>
    <submittedName>
        <fullName evidence="3">Universal stress protein</fullName>
    </submittedName>
</protein>
<comment type="caution">
    <text evidence="3">The sequence shown here is derived from an EMBL/GenBank/DDBJ whole genome shotgun (WGS) entry which is preliminary data.</text>
</comment>
<comment type="similarity">
    <text evidence="1">Belongs to the universal stress protein A family.</text>
</comment>
<evidence type="ECO:0000313" key="4">
    <source>
        <dbReference type="Proteomes" id="UP000294952"/>
    </source>
</evidence>
<dbReference type="Gene3D" id="3.40.50.620">
    <property type="entry name" value="HUPs"/>
    <property type="match status" value="2"/>
</dbReference>
<sequence>MTSHAIPGYMPRPRGIVAAVDGSPTSDTAVAWAARDASLRDVPLTVVYVEPSDEVGPWLDLPISEEYLEERARESHDIVSRSVDLAGAALTGRRSVPVKTAVLRGPLMPALLDLSKDADMMVVGCRGLGPLEGLLLGSTSSALVHHAHCPVAVVHEQPDAATAVTAPVVVGVDASPASELAVAIAYDEASRRGVELVAVHTWMNSADFYVDVTSADVAKQADEELAQRLAGWGERYPDVAVRRVVGQDSAAHKLVEESASAQLLVVGSHGRGGFAGLLLGSVSWAVVQSAKIPVIVARQS</sequence>
<proteinExistence type="inferred from homology"/>
<dbReference type="Pfam" id="PF00582">
    <property type="entry name" value="Usp"/>
    <property type="match status" value="2"/>
</dbReference>
<feature type="domain" description="UspA" evidence="2">
    <location>
        <begin position="16"/>
        <end position="155"/>
    </location>
</feature>
<dbReference type="InterPro" id="IPR006016">
    <property type="entry name" value="UspA"/>
</dbReference>
<reference evidence="3 4" key="1">
    <citation type="submission" date="2019-01" db="EMBL/GenBank/DDBJ databases">
        <title>High-quality-draft genome sequences of five non-tuberculosis mycobacteriaceae isolated from a nosocomial environment.</title>
        <authorList>
            <person name="Tiago I."/>
            <person name="Alarico S."/>
            <person name="Pereira S.G."/>
            <person name="Coelho C."/>
            <person name="Maranha A."/>
            <person name="Empadinhas N."/>
        </authorList>
    </citation>
    <scope>NUCLEOTIDE SEQUENCE [LARGE SCALE GENOMIC DNA]</scope>
    <source>
        <strain evidence="3 4">22DIII</strain>
    </source>
</reference>
<dbReference type="PANTHER" id="PTHR46268">
    <property type="entry name" value="STRESS RESPONSE PROTEIN NHAX"/>
    <property type="match status" value="1"/>
</dbReference>
<dbReference type="InterPro" id="IPR014729">
    <property type="entry name" value="Rossmann-like_a/b/a_fold"/>
</dbReference>
<dbReference type="InterPro" id="IPR006015">
    <property type="entry name" value="Universal_stress_UspA"/>
</dbReference>
<dbReference type="Proteomes" id="UP000294952">
    <property type="component" value="Unassembled WGS sequence"/>
</dbReference>
<evidence type="ECO:0000313" key="3">
    <source>
        <dbReference type="EMBL" id="TDL09949.1"/>
    </source>
</evidence>
<dbReference type="RefSeq" id="WP_133413368.1">
    <property type="nucleotide sequence ID" value="NZ_SDLP01000002.1"/>
</dbReference>
<evidence type="ECO:0000259" key="2">
    <source>
        <dbReference type="Pfam" id="PF00582"/>
    </source>
</evidence>
<dbReference type="PANTHER" id="PTHR46268:SF6">
    <property type="entry name" value="UNIVERSAL STRESS PROTEIN UP12"/>
    <property type="match status" value="1"/>
</dbReference>
<dbReference type="AlphaFoldDB" id="A0A4R5X8C3"/>
<dbReference type="SUPFAM" id="SSF52402">
    <property type="entry name" value="Adenine nucleotide alpha hydrolases-like"/>
    <property type="match status" value="2"/>
</dbReference>
<evidence type="ECO:0000256" key="1">
    <source>
        <dbReference type="ARBA" id="ARBA00008791"/>
    </source>
</evidence>
<accession>A0A4R5X8C3</accession>
<feature type="domain" description="UspA" evidence="2">
    <location>
        <begin position="167"/>
        <end position="298"/>
    </location>
</feature>
<organism evidence="3 4">
    <name type="scientific">Mycolicibacterium obuense</name>
    <dbReference type="NCBI Taxonomy" id="1807"/>
    <lineage>
        <taxon>Bacteria</taxon>
        <taxon>Bacillati</taxon>
        <taxon>Actinomycetota</taxon>
        <taxon>Actinomycetes</taxon>
        <taxon>Mycobacteriales</taxon>
        <taxon>Mycobacteriaceae</taxon>
        <taxon>Mycolicibacterium</taxon>
    </lineage>
</organism>
<dbReference type="PRINTS" id="PR01438">
    <property type="entry name" value="UNVRSLSTRESS"/>
</dbReference>
<dbReference type="EMBL" id="SDLP01000002">
    <property type="protein sequence ID" value="TDL09949.1"/>
    <property type="molecule type" value="Genomic_DNA"/>
</dbReference>